<dbReference type="GO" id="GO:1902600">
    <property type="term" value="P:proton transmembrane transport"/>
    <property type="evidence" value="ECO:0007669"/>
    <property type="project" value="InterPro"/>
</dbReference>
<evidence type="ECO:0000313" key="12">
    <source>
        <dbReference type="EMBL" id="ADD08676.1"/>
    </source>
</evidence>
<dbReference type="InterPro" id="IPR006153">
    <property type="entry name" value="Cation/H_exchanger_TM"/>
</dbReference>
<evidence type="ECO:0000256" key="8">
    <source>
        <dbReference type="ARBA" id="ARBA00023136"/>
    </source>
</evidence>
<dbReference type="PROSITE" id="PS51201">
    <property type="entry name" value="RCK_N"/>
    <property type="match status" value="1"/>
</dbReference>
<feature type="transmembrane region" description="Helical" evidence="10">
    <location>
        <begin position="56"/>
        <end position="75"/>
    </location>
</feature>
<dbReference type="Proteomes" id="UP000001400">
    <property type="component" value="Chromosome"/>
</dbReference>
<evidence type="ECO:0000313" key="13">
    <source>
        <dbReference type="Proteomes" id="UP000001400"/>
    </source>
</evidence>
<dbReference type="AlphaFoldDB" id="D3T997"/>
<feature type="transmembrane region" description="Helical" evidence="10">
    <location>
        <begin position="297"/>
        <end position="319"/>
    </location>
</feature>
<proteinExistence type="predicted"/>
<dbReference type="Pfam" id="PF00999">
    <property type="entry name" value="Na_H_Exchanger"/>
    <property type="match status" value="1"/>
</dbReference>
<evidence type="ECO:0000256" key="7">
    <source>
        <dbReference type="ARBA" id="ARBA00023065"/>
    </source>
</evidence>
<dbReference type="InterPro" id="IPR038770">
    <property type="entry name" value="Na+/solute_symporter_sf"/>
</dbReference>
<evidence type="ECO:0000256" key="1">
    <source>
        <dbReference type="ARBA" id="ARBA00004141"/>
    </source>
</evidence>
<keyword evidence="6" id="KW-0915">Sodium</keyword>
<dbReference type="Gene3D" id="3.40.50.720">
    <property type="entry name" value="NAD(P)-binding Rossmann-like Domain"/>
    <property type="match status" value="1"/>
</dbReference>
<dbReference type="EMBL" id="CP001941">
    <property type="protein sequence ID" value="ADD08676.1"/>
    <property type="molecule type" value="Genomic_DNA"/>
</dbReference>
<dbReference type="RefSeq" id="WP_012997242.1">
    <property type="nucleotide sequence ID" value="NC_013926.1"/>
</dbReference>
<keyword evidence="9" id="KW-0739">Sodium transport</keyword>
<keyword evidence="5 10" id="KW-1133">Transmembrane helix</keyword>
<evidence type="ECO:0000256" key="10">
    <source>
        <dbReference type="SAM" id="Phobius"/>
    </source>
</evidence>
<comment type="subcellular location">
    <subcellularLocation>
        <location evidence="1">Membrane</location>
        <topology evidence="1">Multi-pass membrane protein</topology>
    </subcellularLocation>
</comment>
<dbReference type="PANTHER" id="PTHR43562">
    <property type="entry name" value="NAPA-TYPE SODIUM/HYDROGEN ANTIPORTER"/>
    <property type="match status" value="1"/>
</dbReference>
<name>D3T997_ACIB4</name>
<evidence type="ECO:0000256" key="2">
    <source>
        <dbReference type="ARBA" id="ARBA00022448"/>
    </source>
</evidence>
<dbReference type="KEGG" id="abi:Aboo_0867"/>
<dbReference type="GO" id="GO:0015297">
    <property type="term" value="F:antiporter activity"/>
    <property type="evidence" value="ECO:0007669"/>
    <property type="project" value="UniProtKB-KW"/>
</dbReference>
<evidence type="ECO:0000256" key="3">
    <source>
        <dbReference type="ARBA" id="ARBA00022449"/>
    </source>
</evidence>
<feature type="transmembrane region" description="Helical" evidence="10">
    <location>
        <begin position="6"/>
        <end position="23"/>
    </location>
</feature>
<dbReference type="Gene3D" id="1.20.1530.20">
    <property type="match status" value="1"/>
</dbReference>
<dbReference type="InterPro" id="IPR036291">
    <property type="entry name" value="NAD(P)-bd_dom_sf"/>
</dbReference>
<keyword evidence="7" id="KW-0406">Ion transport</keyword>
<feature type="transmembrane region" description="Helical" evidence="10">
    <location>
        <begin position="393"/>
        <end position="412"/>
    </location>
</feature>
<reference evidence="12" key="1">
    <citation type="submission" date="2010-02" db="EMBL/GenBank/DDBJ databases">
        <title>Complete sequence of Aciduliprofundum boonei T469.</title>
        <authorList>
            <consortium name="US DOE Joint Genome Institute"/>
            <person name="Lucas S."/>
            <person name="Copeland A."/>
            <person name="Lapidus A."/>
            <person name="Cheng J.-F."/>
            <person name="Bruce D."/>
            <person name="Goodwin L."/>
            <person name="Pitluck S."/>
            <person name="Saunders E."/>
            <person name="Detter J.C."/>
            <person name="Han C."/>
            <person name="Tapia R."/>
            <person name="Land M."/>
            <person name="Hauser L."/>
            <person name="Kyrpides N."/>
            <person name="Mikhailova N."/>
            <person name="Flores G."/>
            <person name="Reysenbach A.-L."/>
            <person name="Woyke T."/>
        </authorList>
    </citation>
    <scope>NUCLEOTIDE SEQUENCE</scope>
    <source>
        <strain evidence="12">T469</strain>
    </source>
</reference>
<dbReference type="HOGENOM" id="CLU_513521_0_0_2"/>
<sequence length="530" mass="59026">MFPLDYLMTFGLLLLIVFIVSEFSHKLNVVAVPLLIISGIIIGPYGVGIVKKFEGLEFFGELGFLFLVFLAGLEIKGVKNVKWKNVGELAIILASVSFFVGFGIVYMFGYHPPAYLLATPLLIGTIFQSSSVGEIIPIINHTPKLRDKIGNTLIPTVVLLDTISLIGLSIILHWYKNPNFMNLILFAIFLFIFVFIGSKYLPKIGKWIFTRYKSSYEEMEIIFFMALLFMMIGISELIGLEPIVAAFLTGLFLGESIKDEEIYGKLNSIGKGFLIPIFFILVGMDTNISVFLKSADYIYLVIAIVLGLMVSKLIGGYIYSKIFKKDLSLLGIVFFPQLGATLVASKIGLQYGLIDEPLFTSIVVMAITTALATPFLVTRIFGKLEKSDIKNHTVILGGGIIGGYAASALSLLKEEFIIVENDKTKCDELKLKGYKCVLGNPTNRAILDAVNINEAKYALVLLSSSKDSVIAVRYIREKNSKCKIIAMVHNERERKILQGISDEILYPETLTGMNIIWHIMKLINEEQNKR</sequence>
<feature type="transmembrane region" description="Helical" evidence="10">
    <location>
        <begin position="87"/>
        <end position="108"/>
    </location>
</feature>
<keyword evidence="8 10" id="KW-0472">Membrane</keyword>
<dbReference type="GO" id="GO:0006814">
    <property type="term" value="P:sodium ion transport"/>
    <property type="evidence" value="ECO:0007669"/>
    <property type="project" value="UniProtKB-KW"/>
</dbReference>
<keyword evidence="13" id="KW-1185">Reference proteome</keyword>
<dbReference type="GO" id="GO:0016020">
    <property type="term" value="C:membrane"/>
    <property type="evidence" value="ECO:0007669"/>
    <property type="project" value="UniProtKB-SubCell"/>
</dbReference>
<feature type="transmembrane region" description="Helical" evidence="10">
    <location>
        <begin position="358"/>
        <end position="381"/>
    </location>
</feature>
<keyword evidence="3" id="KW-0050">Antiport</keyword>
<evidence type="ECO:0000256" key="4">
    <source>
        <dbReference type="ARBA" id="ARBA00022692"/>
    </source>
</evidence>
<feature type="transmembrane region" description="Helical" evidence="10">
    <location>
        <begin position="273"/>
        <end position="292"/>
    </location>
</feature>
<dbReference type="GeneID" id="8827817"/>
<evidence type="ECO:0000256" key="5">
    <source>
        <dbReference type="ARBA" id="ARBA00022989"/>
    </source>
</evidence>
<feature type="transmembrane region" description="Helical" evidence="10">
    <location>
        <begin position="180"/>
        <end position="201"/>
    </location>
</feature>
<evidence type="ECO:0000256" key="6">
    <source>
        <dbReference type="ARBA" id="ARBA00023053"/>
    </source>
</evidence>
<gene>
    <name evidence="12" type="ordered locus">Aboo_0867</name>
</gene>
<protein>
    <submittedName>
        <fullName evidence="12">Sodium/hydrogen exchanger</fullName>
    </submittedName>
</protein>
<feature type="domain" description="RCK N-terminal" evidence="11">
    <location>
        <begin position="390"/>
        <end position="511"/>
    </location>
</feature>
<organism evidence="12 13">
    <name type="scientific">Aciduliprofundum boonei (strain DSM 19572 / T469)</name>
    <dbReference type="NCBI Taxonomy" id="439481"/>
    <lineage>
        <taxon>Archaea</taxon>
        <taxon>Methanobacteriati</taxon>
        <taxon>Thermoplasmatota</taxon>
        <taxon>DHVE2 group</taxon>
        <taxon>Candidatus Aciduliprofundum</taxon>
    </lineage>
</organism>
<feature type="transmembrane region" description="Helical" evidence="10">
    <location>
        <begin position="222"/>
        <end position="253"/>
    </location>
</feature>
<keyword evidence="4 10" id="KW-0812">Transmembrane</keyword>
<dbReference type="PANTHER" id="PTHR43562:SF3">
    <property type="entry name" value="SODIUM ION_PROTON EXCHANGER (EUROFUNG)"/>
    <property type="match status" value="1"/>
</dbReference>
<accession>D3T997</accession>
<dbReference type="InterPro" id="IPR003148">
    <property type="entry name" value="RCK_N"/>
</dbReference>
<keyword evidence="2" id="KW-0813">Transport</keyword>
<dbReference type="Pfam" id="PF02254">
    <property type="entry name" value="TrkA_N"/>
    <property type="match status" value="1"/>
</dbReference>
<evidence type="ECO:0000259" key="11">
    <source>
        <dbReference type="PROSITE" id="PS51201"/>
    </source>
</evidence>
<dbReference type="SUPFAM" id="SSF51735">
    <property type="entry name" value="NAD(P)-binding Rossmann-fold domains"/>
    <property type="match status" value="1"/>
</dbReference>
<feature type="transmembrane region" description="Helical" evidence="10">
    <location>
        <begin position="152"/>
        <end position="174"/>
    </location>
</feature>
<evidence type="ECO:0000256" key="9">
    <source>
        <dbReference type="ARBA" id="ARBA00023201"/>
    </source>
</evidence>
<dbReference type="GO" id="GO:0006813">
    <property type="term" value="P:potassium ion transport"/>
    <property type="evidence" value="ECO:0007669"/>
    <property type="project" value="InterPro"/>
</dbReference>
<feature type="transmembrane region" description="Helical" evidence="10">
    <location>
        <begin position="30"/>
        <end position="50"/>
    </location>
</feature>